<feature type="region of interest" description="Disordered" evidence="1">
    <location>
        <begin position="1"/>
        <end position="23"/>
    </location>
</feature>
<dbReference type="PATRIC" id="fig|1305731.5.peg.364"/>
<feature type="compositionally biased region" description="Basic and acidic residues" evidence="1">
    <location>
        <begin position="1"/>
        <end position="11"/>
    </location>
</feature>
<dbReference type="Proteomes" id="UP000050416">
    <property type="component" value="Unassembled WGS sequence"/>
</dbReference>
<evidence type="ECO:0000256" key="1">
    <source>
        <dbReference type="SAM" id="MobiDB-lite"/>
    </source>
</evidence>
<name>A0A0N8KKV1_9GAMM</name>
<proteinExistence type="predicted"/>
<dbReference type="EMBL" id="LJZQ01000008">
    <property type="protein sequence ID" value="KPQ29162.1"/>
    <property type="molecule type" value="Genomic_DNA"/>
</dbReference>
<dbReference type="InterPro" id="IPR036280">
    <property type="entry name" value="Multihaem_cyt_sf"/>
</dbReference>
<reference evidence="2 3" key="1">
    <citation type="submission" date="2015-09" db="EMBL/GenBank/DDBJ databases">
        <title>Identification and resolution of microdiversity through metagenomic sequencing of parallel consortia.</title>
        <authorList>
            <person name="Nelson W.C."/>
            <person name="Romine M.F."/>
            <person name="Lindemann S.R."/>
        </authorList>
    </citation>
    <scope>NUCLEOTIDE SEQUENCE [LARGE SCALE GENOMIC DNA]</scope>
    <source>
        <strain evidence="2">HL-55</strain>
    </source>
</reference>
<evidence type="ECO:0000313" key="3">
    <source>
        <dbReference type="Proteomes" id="UP000050416"/>
    </source>
</evidence>
<dbReference type="STRING" id="1305731.GCA_000934705_00528"/>
<protein>
    <submittedName>
        <fullName evidence="2">Uncharacterized protein</fullName>
    </submittedName>
</protein>
<dbReference type="AlphaFoldDB" id="A0A0N8KKV1"/>
<accession>A0A0N8KKV1</accession>
<comment type="caution">
    <text evidence="2">The sequence shown here is derived from an EMBL/GenBank/DDBJ whole genome shotgun (WGS) entry which is preliminary data.</text>
</comment>
<sequence>MRSADGQRPESSEAGPRWRNPRRELHYQDQHTGKLLAGSTNSYAIPNQNQCITCHSSYDQEAGAAPIGPKTCNLNRAYRPESEFMGTAGQGGFPRVNQFQYWKDQGLLANAPALQIDGRGVATNIERLPHWNLPSDSGAASGSDEDLEARPRAHLEVNCQHCHNGKGAASNTGYHLDHYRKIDAGYGICKKPTTTGGGSGTFQSITL</sequence>
<organism evidence="2 3">
    <name type="scientific">Marinobacter excellens HL-55</name>
    <dbReference type="NCBI Taxonomy" id="1305731"/>
    <lineage>
        <taxon>Bacteria</taxon>
        <taxon>Pseudomonadati</taxon>
        <taxon>Pseudomonadota</taxon>
        <taxon>Gammaproteobacteria</taxon>
        <taxon>Pseudomonadales</taxon>
        <taxon>Marinobacteraceae</taxon>
        <taxon>Marinobacter</taxon>
    </lineage>
</organism>
<evidence type="ECO:0000313" key="2">
    <source>
        <dbReference type="EMBL" id="KPQ29162.1"/>
    </source>
</evidence>
<dbReference type="SUPFAM" id="SSF48695">
    <property type="entry name" value="Multiheme cytochromes"/>
    <property type="match status" value="1"/>
</dbReference>
<gene>
    <name evidence="2" type="ORF">HLUCCX14_07750</name>
</gene>
<dbReference type="OrthoDB" id="338827at2"/>